<name>A0A0K2VJB1_LEPSM</name>
<proteinExistence type="predicted"/>
<dbReference type="EMBL" id="HACA01033039">
    <property type="protein sequence ID" value="CDW50400.1"/>
    <property type="molecule type" value="Transcribed_RNA"/>
</dbReference>
<protein>
    <submittedName>
        <fullName evidence="1">Uncharacterized protein</fullName>
    </submittedName>
</protein>
<accession>A0A0K2VJB1</accession>
<organism evidence="1">
    <name type="scientific">Lepeophtheirus salmonis</name>
    <name type="common">Salmon louse</name>
    <name type="synonym">Caligus salmonis</name>
    <dbReference type="NCBI Taxonomy" id="72036"/>
    <lineage>
        <taxon>Eukaryota</taxon>
        <taxon>Metazoa</taxon>
        <taxon>Ecdysozoa</taxon>
        <taxon>Arthropoda</taxon>
        <taxon>Crustacea</taxon>
        <taxon>Multicrustacea</taxon>
        <taxon>Hexanauplia</taxon>
        <taxon>Copepoda</taxon>
        <taxon>Siphonostomatoida</taxon>
        <taxon>Caligidae</taxon>
        <taxon>Lepeophtheirus</taxon>
    </lineage>
</organism>
<dbReference type="AlphaFoldDB" id="A0A0K2VJB1"/>
<reference evidence="1" key="1">
    <citation type="submission" date="2014-05" db="EMBL/GenBank/DDBJ databases">
        <authorList>
            <person name="Chronopoulou M."/>
        </authorList>
    </citation>
    <scope>NUCLEOTIDE SEQUENCE</scope>
    <source>
        <tissue evidence="1">Whole organism</tissue>
    </source>
</reference>
<feature type="non-terminal residue" evidence="1">
    <location>
        <position position="1"/>
    </location>
</feature>
<evidence type="ECO:0000313" key="1">
    <source>
        <dbReference type="EMBL" id="CDW50400.1"/>
    </source>
</evidence>
<sequence>KNTSVCLQDPSTVFLIHLIRTNLTYGVENRLGIVTEHVKGFSSSSKLTLNFFVSLFCRCCCYQVSYI</sequence>